<dbReference type="SUPFAM" id="SSF46785">
    <property type="entry name" value="Winged helix' DNA-binding domain"/>
    <property type="match status" value="1"/>
</dbReference>
<protein>
    <submittedName>
        <fullName evidence="1">Winged helix-turn-helix DNA-binding protein</fullName>
    </submittedName>
</protein>
<keyword evidence="1" id="KW-0238">DNA-binding</keyword>
<dbReference type="OrthoDB" id="2082425at2"/>
<reference evidence="1 2" key="1">
    <citation type="submission" date="2019-03" db="EMBL/GenBank/DDBJ databases">
        <title>Genomic Encyclopedia of Type Strains, Phase IV (KMG-IV): sequencing the most valuable type-strain genomes for metagenomic binning, comparative biology and taxonomic classification.</title>
        <authorList>
            <person name="Goeker M."/>
        </authorList>
    </citation>
    <scope>NUCLEOTIDE SEQUENCE [LARGE SCALE GENOMIC DNA]</scope>
    <source>
        <strain evidence="1 2">DSM 24176</strain>
    </source>
</reference>
<gene>
    <name evidence="1" type="ORF">EDC19_0632</name>
</gene>
<dbReference type="InterPro" id="IPR036388">
    <property type="entry name" value="WH-like_DNA-bd_sf"/>
</dbReference>
<accession>A0A4R1N6F9</accession>
<dbReference type="EMBL" id="SMGQ01000011">
    <property type="protein sequence ID" value="TCK98213.1"/>
    <property type="molecule type" value="Genomic_DNA"/>
</dbReference>
<dbReference type="GO" id="GO:0003677">
    <property type="term" value="F:DNA binding"/>
    <property type="evidence" value="ECO:0007669"/>
    <property type="project" value="UniProtKB-KW"/>
</dbReference>
<organism evidence="1 2">
    <name type="scientific">Natranaerovirga hydrolytica</name>
    <dbReference type="NCBI Taxonomy" id="680378"/>
    <lineage>
        <taxon>Bacteria</taxon>
        <taxon>Bacillati</taxon>
        <taxon>Bacillota</taxon>
        <taxon>Clostridia</taxon>
        <taxon>Lachnospirales</taxon>
        <taxon>Natranaerovirgaceae</taxon>
        <taxon>Natranaerovirga</taxon>
    </lineage>
</organism>
<dbReference type="Gene3D" id="1.10.10.10">
    <property type="entry name" value="Winged helix-like DNA-binding domain superfamily/Winged helix DNA-binding domain"/>
    <property type="match status" value="1"/>
</dbReference>
<name>A0A4R1N6F9_9FIRM</name>
<evidence type="ECO:0000313" key="1">
    <source>
        <dbReference type="EMBL" id="TCK98213.1"/>
    </source>
</evidence>
<sequence>MKRDFFILDLIDTHNFISQRLISKETGYSLGTVNNVLQSFIHAGYLDIVQDNSKTVDYLITTKGKLYKAKCYYAIVENSYDVITSFKKRIKETVNAFIANDIKVFLLYGEKNNIYRLLKMNLIEASRKHSIEYYDISEIPQKVQKNAIVMLWDTEQVDSLAYKKENTYNLFL</sequence>
<dbReference type="Proteomes" id="UP000294545">
    <property type="component" value="Unassembled WGS sequence"/>
</dbReference>
<proteinExistence type="predicted"/>
<keyword evidence="2" id="KW-1185">Reference proteome</keyword>
<comment type="caution">
    <text evidence="1">The sequence shown here is derived from an EMBL/GenBank/DDBJ whole genome shotgun (WGS) entry which is preliminary data.</text>
</comment>
<dbReference type="RefSeq" id="WP_132280385.1">
    <property type="nucleotide sequence ID" value="NZ_SMGQ01000011.1"/>
</dbReference>
<dbReference type="AlphaFoldDB" id="A0A4R1N6F9"/>
<dbReference type="InterPro" id="IPR036390">
    <property type="entry name" value="WH_DNA-bd_sf"/>
</dbReference>
<evidence type="ECO:0000313" key="2">
    <source>
        <dbReference type="Proteomes" id="UP000294545"/>
    </source>
</evidence>